<dbReference type="PROSITE" id="PS50090">
    <property type="entry name" value="MYB_LIKE"/>
    <property type="match status" value="1"/>
</dbReference>
<keyword evidence="3" id="KW-0539">Nucleus</keyword>
<protein>
    <recommendedName>
        <fullName evidence="5">Myb-like domain-containing protein</fullName>
    </recommendedName>
</protein>
<dbReference type="InterPro" id="IPR001005">
    <property type="entry name" value="SANT/Myb"/>
</dbReference>
<name>A0A2T9Y762_9FUNG</name>
<dbReference type="GO" id="GO:0006355">
    <property type="term" value="P:regulation of DNA-templated transcription"/>
    <property type="evidence" value="ECO:0007669"/>
    <property type="project" value="TreeGrafter"/>
</dbReference>
<keyword evidence="2" id="KW-0804">Transcription</keyword>
<evidence type="ECO:0000259" key="5">
    <source>
        <dbReference type="PROSITE" id="PS50090"/>
    </source>
</evidence>
<organism evidence="6 7">
    <name type="scientific">Smittium simulii</name>
    <dbReference type="NCBI Taxonomy" id="133385"/>
    <lineage>
        <taxon>Eukaryota</taxon>
        <taxon>Fungi</taxon>
        <taxon>Fungi incertae sedis</taxon>
        <taxon>Zoopagomycota</taxon>
        <taxon>Kickxellomycotina</taxon>
        <taxon>Harpellomycetes</taxon>
        <taxon>Harpellales</taxon>
        <taxon>Legeriomycetaceae</taxon>
        <taxon>Smittium</taxon>
    </lineage>
</organism>
<dbReference type="GO" id="GO:0005634">
    <property type="term" value="C:nucleus"/>
    <property type="evidence" value="ECO:0007669"/>
    <property type="project" value="TreeGrafter"/>
</dbReference>
<gene>
    <name evidence="6" type="ORF">BB561_005990</name>
</gene>
<dbReference type="STRING" id="133385.A0A2T9Y762"/>
<evidence type="ECO:0000256" key="1">
    <source>
        <dbReference type="ARBA" id="ARBA00023015"/>
    </source>
</evidence>
<dbReference type="Proteomes" id="UP000245383">
    <property type="component" value="Unassembled WGS sequence"/>
</dbReference>
<proteinExistence type="predicted"/>
<dbReference type="OrthoDB" id="2143914at2759"/>
<dbReference type="GO" id="GO:0003712">
    <property type="term" value="F:transcription coregulator activity"/>
    <property type="evidence" value="ECO:0007669"/>
    <property type="project" value="TreeGrafter"/>
</dbReference>
<feature type="compositionally biased region" description="Polar residues" evidence="4">
    <location>
        <begin position="1321"/>
        <end position="1332"/>
    </location>
</feature>
<evidence type="ECO:0000313" key="6">
    <source>
        <dbReference type="EMBL" id="PVU88172.1"/>
    </source>
</evidence>
<keyword evidence="1" id="KW-0805">Transcription regulation</keyword>
<evidence type="ECO:0000256" key="4">
    <source>
        <dbReference type="SAM" id="MobiDB-lite"/>
    </source>
</evidence>
<dbReference type="EMBL" id="MBFR01000407">
    <property type="protein sequence ID" value="PVU88172.1"/>
    <property type="molecule type" value="Genomic_DNA"/>
</dbReference>
<keyword evidence="7" id="KW-1185">Reference proteome</keyword>
<dbReference type="PANTHER" id="PTHR16088">
    <property type="entry name" value="YY1 ASSOCIATED PROTEIN-RELATED"/>
    <property type="match status" value="1"/>
</dbReference>
<evidence type="ECO:0000313" key="7">
    <source>
        <dbReference type="Proteomes" id="UP000245383"/>
    </source>
</evidence>
<accession>A0A2T9Y762</accession>
<sequence>MSSEAFNWDENVWETLLDELKNKPVGDLLSSHEADLDSFIKPFAKYNSSIKTKKNSHLQESKHLSAKVSSKTQTLTPEKYKKINRAKFRRDSKRIKSDNIDYLTSDSFTYSPLKSSNKSNALLSIEEYSENDLFKIHKNQSETTKNDYDFTSLQNENITSKNFSKKWTMAENKILLKEVRDLYLNGHDVKNLAFDESSSNFVAEIWNEVSLGLEKAGFIRSAQHCYKRWKSIYKHLGNKIMDYIQNNNVSLSPAESTISHAPLSQAEQLSIINLKGSHFETPASQNDINYNSVNLSKNNPNTLLNSDTQELSLILPESKDKNPYSPSKKHLQNSVCQKKNSSIHNKEIDSACNSNILLSDLEKIFLNNDRFKSKFYCQLVTDVVEAIENPFSKPGMAVKRAKWQHEQNIENMRGSKKKLDNIENSLTSKNLDSNDLINKLNSEYLTEETTNYNILNPLSSKNINITDIVSKNSISSPGIKNSISVDKPIKKRKIDDILHLENFNQQEFKGKYILPNVNSLNNGNIIDDKNIIGSKNSGLNSAKTIKTSVDSTNDIGYLWKNNNNIAEPSIEMDDYYIDFLKSLVAPDSSLNKNFQNSHQDFENSPNLTSNNFLENINLNDKSFDFFKDDDVDKSDEAMSESDANFNENFLDCINQKYISDTTIEPGIETELKDQLSINKKLDRISKPVTSIGNDKAFNTFTTEEIKSIDDLVQKIIATNQLDALSIFNPVSKSNNNINIPTVNNHFNEKYNIFQDQNEKRNHLDNKNILYSDIINNKISLNELKKTEFLKINNSDSNTNKDILNSQKNSELLQECISDLPKHNKIDNNLDQLKDIYENQKVLLNLETPLQHTTLTKSNSSYNDFNSNMTEIITQQLVKKILNSKKMSEENVASSEAYSDYFSRLTQEVTSTFFKGNNLNLSDKESEMYNILKKAYNTEISYKNDQLEHEASNADTDLESLYQEALQAGEEINYKNESQNINESDFLFTEDQMNTLREQQQENLQLVLQSYLIECFQNGPHTDAALHWKNQMINIYNTSNKYSKSHLLNVTVDSRDLQLSFLCIPGINILVPFILYLVADIHCTFQLSEPNDSKNFKTPIESNCNNTELTQSVSSSKTCNTHNDSENSLNNRIYTMAPLGLTDSKDSKKSSTMMIFTNDSLKPEKNTLKSTNPIPIAPLPSNYSTNNISYQYNQNKNYSFFSHFKSLQIPSNSSHPPMIPLELSYNSEFLLSTAIVKKASTKNICNCVSQTMPTHPFLIEHVLPNVYSHFVNKNGYMFKTPENVLMNFYTFETKSACKAIIDQLSLFSNKSKRFQNPRKKQQNTSSLTSNSGDNIEKTVSTDENKLQNIKPSEDIANIMEIIKASAFPKFAQFIMMPIFSNLKWSYKLYPQIQASRRFKNRVSFLPQEDELILQALSFFGFDDTASMSAHLLPCKTPSQISNRIQNLRARRAPANSVKDFCLQRIVPLNLVQEEAIKAGIFIYGKDFKESAVEFLASWPRSVIRRVLDNIYMSISEDA</sequence>
<dbReference type="Gene3D" id="1.10.10.60">
    <property type="entry name" value="Homeodomain-like"/>
    <property type="match status" value="1"/>
</dbReference>
<feature type="domain" description="Myb-like" evidence="5">
    <location>
        <begin position="166"/>
        <end position="233"/>
    </location>
</feature>
<evidence type="ECO:0000256" key="2">
    <source>
        <dbReference type="ARBA" id="ARBA00023163"/>
    </source>
</evidence>
<reference evidence="6 7" key="1">
    <citation type="journal article" date="2018" name="MBio">
        <title>Comparative Genomics Reveals the Core Gene Toolbox for the Fungus-Insect Symbiosis.</title>
        <authorList>
            <person name="Wang Y."/>
            <person name="Stata M."/>
            <person name="Wang W."/>
            <person name="Stajich J.E."/>
            <person name="White M.M."/>
            <person name="Moncalvo J.M."/>
        </authorList>
    </citation>
    <scope>NUCLEOTIDE SEQUENCE [LARGE SCALE GENOMIC DNA]</scope>
    <source>
        <strain evidence="6 7">SWE-8-4</strain>
    </source>
</reference>
<dbReference type="PANTHER" id="PTHR16088:SF3">
    <property type="entry name" value="GON-4-LIKE PROTEIN"/>
    <property type="match status" value="1"/>
</dbReference>
<dbReference type="InterPro" id="IPR052435">
    <property type="entry name" value="YY1-Transcr_Regul"/>
</dbReference>
<feature type="compositionally biased region" description="Basic residues" evidence="4">
    <location>
        <begin position="1311"/>
        <end position="1320"/>
    </location>
</feature>
<evidence type="ECO:0000256" key="3">
    <source>
        <dbReference type="ARBA" id="ARBA00023242"/>
    </source>
</evidence>
<feature type="region of interest" description="Disordered" evidence="4">
    <location>
        <begin position="1311"/>
        <end position="1339"/>
    </location>
</feature>
<comment type="caution">
    <text evidence="6">The sequence shown here is derived from an EMBL/GenBank/DDBJ whole genome shotgun (WGS) entry which is preliminary data.</text>
</comment>